<dbReference type="EMBL" id="GBXM01056651">
    <property type="protein sequence ID" value="JAH51926.1"/>
    <property type="molecule type" value="Transcribed_RNA"/>
</dbReference>
<reference evidence="1" key="1">
    <citation type="submission" date="2014-11" db="EMBL/GenBank/DDBJ databases">
        <authorList>
            <person name="Amaro Gonzalez C."/>
        </authorList>
    </citation>
    <scope>NUCLEOTIDE SEQUENCE</scope>
</reference>
<proteinExistence type="predicted"/>
<reference evidence="1" key="2">
    <citation type="journal article" date="2015" name="Fish Shellfish Immunol.">
        <title>Early steps in the European eel (Anguilla anguilla)-Vibrio vulnificus interaction in the gills: Role of the RtxA13 toxin.</title>
        <authorList>
            <person name="Callol A."/>
            <person name="Pajuelo D."/>
            <person name="Ebbesson L."/>
            <person name="Teles M."/>
            <person name="MacKenzie S."/>
            <person name="Amaro C."/>
        </authorList>
    </citation>
    <scope>NUCLEOTIDE SEQUENCE</scope>
</reference>
<protein>
    <submittedName>
        <fullName evidence="1">Uncharacterized protein</fullName>
    </submittedName>
</protein>
<sequence>MCRETNQPCLETSTNLVE</sequence>
<name>A0A0E9TEA9_ANGAN</name>
<organism evidence="1">
    <name type="scientific">Anguilla anguilla</name>
    <name type="common">European freshwater eel</name>
    <name type="synonym">Muraena anguilla</name>
    <dbReference type="NCBI Taxonomy" id="7936"/>
    <lineage>
        <taxon>Eukaryota</taxon>
        <taxon>Metazoa</taxon>
        <taxon>Chordata</taxon>
        <taxon>Craniata</taxon>
        <taxon>Vertebrata</taxon>
        <taxon>Euteleostomi</taxon>
        <taxon>Actinopterygii</taxon>
        <taxon>Neopterygii</taxon>
        <taxon>Teleostei</taxon>
        <taxon>Anguilliformes</taxon>
        <taxon>Anguillidae</taxon>
        <taxon>Anguilla</taxon>
    </lineage>
</organism>
<evidence type="ECO:0000313" key="1">
    <source>
        <dbReference type="EMBL" id="JAH51926.1"/>
    </source>
</evidence>
<accession>A0A0E9TEA9</accession>
<dbReference type="AlphaFoldDB" id="A0A0E9TEA9"/>